<evidence type="ECO:0000313" key="4">
    <source>
        <dbReference type="Proteomes" id="UP000774617"/>
    </source>
</evidence>
<evidence type="ECO:0000313" key="3">
    <source>
        <dbReference type="EMBL" id="KAH7044492.1"/>
    </source>
</evidence>
<sequence length="749" mass="81492">MEHHNSPQREEAHSDPQSLYLELTQASSTNTLPSTHAVNHQASLEARSPSRPQMEETTQKQSLCPQGNKLRTFYDRTCLFILIPSLMVTYFITIWRHIIVDPVSGVYVGPPGSLLFYSWFIFSTIALNLGKYGAVGIEAALLMDRHWAPTDASQVMQHGDHSWSGPSGWLSLAKITVSRYRRNRSNSSFPSKAWFLLSATSILPFIAIPLSGLTMEPTQGYIESKEHPYVVGRHYDDFNFRETDQTFEVARSLWQSGTDIKLPSLGIIYTGPNISRSSDEKPYLHETPNYLPVDDGVETIFLPSQAAVPISGSIFGLALRYNCSIATKSSDFTILSHRRQLNNFTLQSIFNDSARIEVGFRPIGATNYAQTLLITGYNHSTKNTYLDGSPGLETDELLELQLWQHFSTDPGTHGDFPLVSPDLYNKTIDHPIQDVAVPFANYTGSEGNKPALTTAAVGIGVTCRSSSAVGIASVSARSQTFSSFRRTDAAPTTGIFADLQASRLTVGVTSMFKDYDPTNLTINFFYLSGVRPCIKARFDAANAGATDDHHGASRPANNSSIIIINNNSNNATTSSAYLQTSYLQANGLRRAMLRAHAAYAQKLMYDTTTPWRNANVTLARSGTVLKHGPVPAPVVAALLAGWALLSASLGAAYGLGRRWAETLDARCMFVLGADRADELRDAGGVVSTVGGGGGCGGSGSCGSSSEKLLHEEALRRVPGLVGDARAGLQLGHISLVERGAEADREKLYY</sequence>
<evidence type="ECO:0000256" key="2">
    <source>
        <dbReference type="SAM" id="Phobius"/>
    </source>
</evidence>
<evidence type="ECO:0000256" key="1">
    <source>
        <dbReference type="SAM" id="MobiDB-lite"/>
    </source>
</evidence>
<feature type="transmembrane region" description="Helical" evidence="2">
    <location>
        <begin position="115"/>
        <end position="135"/>
    </location>
</feature>
<feature type="region of interest" description="Disordered" evidence="1">
    <location>
        <begin position="38"/>
        <end position="63"/>
    </location>
</feature>
<comment type="caution">
    <text evidence="3">The sequence shown here is derived from an EMBL/GenBank/DDBJ whole genome shotgun (WGS) entry which is preliminary data.</text>
</comment>
<reference evidence="3 4" key="1">
    <citation type="journal article" date="2021" name="Nat. Commun.">
        <title>Genetic determinants of endophytism in the Arabidopsis root mycobiome.</title>
        <authorList>
            <person name="Mesny F."/>
            <person name="Miyauchi S."/>
            <person name="Thiergart T."/>
            <person name="Pickel B."/>
            <person name="Atanasova L."/>
            <person name="Karlsson M."/>
            <person name="Huettel B."/>
            <person name="Barry K.W."/>
            <person name="Haridas S."/>
            <person name="Chen C."/>
            <person name="Bauer D."/>
            <person name="Andreopoulos W."/>
            <person name="Pangilinan J."/>
            <person name="LaButti K."/>
            <person name="Riley R."/>
            <person name="Lipzen A."/>
            <person name="Clum A."/>
            <person name="Drula E."/>
            <person name="Henrissat B."/>
            <person name="Kohler A."/>
            <person name="Grigoriev I.V."/>
            <person name="Martin F.M."/>
            <person name="Hacquard S."/>
        </authorList>
    </citation>
    <scope>NUCLEOTIDE SEQUENCE [LARGE SCALE GENOMIC DNA]</scope>
    <source>
        <strain evidence="3 4">MPI-SDFR-AT-0080</strain>
    </source>
</reference>
<keyword evidence="2" id="KW-0812">Transmembrane</keyword>
<proteinExistence type="predicted"/>
<name>A0ABQ8G4D8_9PEZI</name>
<feature type="region of interest" description="Disordered" evidence="1">
    <location>
        <begin position="1"/>
        <end position="20"/>
    </location>
</feature>
<feature type="transmembrane region" description="Helical" evidence="2">
    <location>
        <begin position="634"/>
        <end position="656"/>
    </location>
</feature>
<keyword evidence="2" id="KW-1133">Transmembrane helix</keyword>
<feature type="compositionally biased region" description="Basic and acidic residues" evidence="1">
    <location>
        <begin position="1"/>
        <end position="14"/>
    </location>
</feature>
<keyword evidence="4" id="KW-1185">Reference proteome</keyword>
<feature type="transmembrane region" description="Helical" evidence="2">
    <location>
        <begin position="193"/>
        <end position="215"/>
    </location>
</feature>
<keyword evidence="2" id="KW-0472">Membrane</keyword>
<feature type="transmembrane region" description="Helical" evidence="2">
    <location>
        <begin position="77"/>
        <end position="95"/>
    </location>
</feature>
<dbReference type="Proteomes" id="UP000774617">
    <property type="component" value="Unassembled WGS sequence"/>
</dbReference>
<protein>
    <submittedName>
        <fullName evidence="3">Uncharacterized protein</fullName>
    </submittedName>
</protein>
<gene>
    <name evidence="3" type="ORF">B0J12DRAFT_670530</name>
</gene>
<accession>A0ABQ8G4D8</accession>
<dbReference type="EMBL" id="JAGTJR010000020">
    <property type="protein sequence ID" value="KAH7044492.1"/>
    <property type="molecule type" value="Genomic_DNA"/>
</dbReference>
<organism evidence="3 4">
    <name type="scientific">Macrophomina phaseolina</name>
    <dbReference type="NCBI Taxonomy" id="35725"/>
    <lineage>
        <taxon>Eukaryota</taxon>
        <taxon>Fungi</taxon>
        <taxon>Dikarya</taxon>
        <taxon>Ascomycota</taxon>
        <taxon>Pezizomycotina</taxon>
        <taxon>Dothideomycetes</taxon>
        <taxon>Dothideomycetes incertae sedis</taxon>
        <taxon>Botryosphaeriales</taxon>
        <taxon>Botryosphaeriaceae</taxon>
        <taxon>Macrophomina</taxon>
    </lineage>
</organism>